<evidence type="ECO:0000313" key="4">
    <source>
        <dbReference type="Proteomes" id="UP000035444"/>
    </source>
</evidence>
<dbReference type="Proteomes" id="UP000035444">
    <property type="component" value="Unassembled WGS sequence"/>
</dbReference>
<dbReference type="EMBL" id="LAQL01000006">
    <property type="protein sequence ID" value="KLN60928.1"/>
    <property type="molecule type" value="Genomic_DNA"/>
</dbReference>
<dbReference type="GO" id="GO:0004252">
    <property type="term" value="F:serine-type endopeptidase activity"/>
    <property type="evidence" value="ECO:0007669"/>
    <property type="project" value="InterPro"/>
</dbReference>
<evidence type="ECO:0000256" key="1">
    <source>
        <dbReference type="SAM" id="Phobius"/>
    </source>
</evidence>
<dbReference type="InterPro" id="IPR043504">
    <property type="entry name" value="Peptidase_S1_PA_chymotrypsin"/>
</dbReference>
<accession>A0A0H2MEZ3</accession>
<organism evidence="3 4">
    <name type="scientific">Kiloniella spongiae</name>
    <dbReference type="NCBI Taxonomy" id="1489064"/>
    <lineage>
        <taxon>Bacteria</taxon>
        <taxon>Pseudomonadati</taxon>
        <taxon>Pseudomonadota</taxon>
        <taxon>Alphaproteobacteria</taxon>
        <taxon>Rhodospirillales</taxon>
        <taxon>Kiloniellaceae</taxon>
        <taxon>Kiloniella</taxon>
    </lineage>
</organism>
<keyword evidence="1" id="KW-0472">Membrane</keyword>
<feature type="domain" description="Peptidase S1" evidence="2">
    <location>
        <begin position="59"/>
        <end position="187"/>
    </location>
</feature>
<evidence type="ECO:0000259" key="2">
    <source>
        <dbReference type="Pfam" id="PF00089"/>
    </source>
</evidence>
<dbReference type="OrthoDB" id="267336at2"/>
<keyword evidence="1" id="KW-1133">Transmembrane helix</keyword>
<dbReference type="GO" id="GO:0006508">
    <property type="term" value="P:proteolysis"/>
    <property type="evidence" value="ECO:0007669"/>
    <property type="project" value="InterPro"/>
</dbReference>
<sequence length="322" mass="35106">MKSKQTAILAIGFLMIVAIAGYFFTRQDTGKSIPLSELAVPEKPLRSLFDTPDVMVVEAREYPWSALGRLNIAGRHFCNAVAVSADKILTPASCLYNKVEGKWFNNSEMSYVGAYQQDNADLNAKISSFDIAEGYDPNNKTLASITKDWALVTLSTPIGNKTGWLGLSNAKHNHQILTAGYRRGWEHALVTYPYCSIGSANNYCPNIAIDGLLNWFALNKNQLVLSPPSGIDGIQDNWSLSSDGQGPSETTITAIPVDTIGRLLKSHDYLSSSKLSQENLKQALVKAEEEGVISQTDSIGIETFYELIKSLNAIHAAKTPAS</sequence>
<keyword evidence="1" id="KW-0812">Transmembrane</keyword>
<proteinExistence type="predicted"/>
<dbReference type="Gene3D" id="2.40.10.10">
    <property type="entry name" value="Trypsin-like serine proteases"/>
    <property type="match status" value="1"/>
</dbReference>
<reference evidence="3 4" key="1">
    <citation type="submission" date="2015-03" db="EMBL/GenBank/DDBJ databases">
        <title>Genome Sequence of Kiloniella spongiae MEBiC09566, isolated from a marine sponge.</title>
        <authorList>
            <person name="Shao Z."/>
            <person name="Wang L."/>
            <person name="Li X."/>
        </authorList>
    </citation>
    <scope>NUCLEOTIDE SEQUENCE [LARGE SCALE GENOMIC DNA]</scope>
    <source>
        <strain evidence="3 4">MEBiC09566</strain>
    </source>
</reference>
<protein>
    <recommendedName>
        <fullName evidence="2">Peptidase S1 domain-containing protein</fullName>
    </recommendedName>
</protein>
<name>A0A0H2MEZ3_9PROT</name>
<dbReference type="AlphaFoldDB" id="A0A0H2MEZ3"/>
<dbReference type="InterPro" id="IPR001254">
    <property type="entry name" value="Trypsin_dom"/>
</dbReference>
<dbReference type="RefSeq" id="WP_047764139.1">
    <property type="nucleotide sequence ID" value="NZ_LAQL01000006.1"/>
</dbReference>
<comment type="caution">
    <text evidence="3">The sequence shown here is derived from an EMBL/GenBank/DDBJ whole genome shotgun (WGS) entry which is preliminary data.</text>
</comment>
<dbReference type="SUPFAM" id="SSF50494">
    <property type="entry name" value="Trypsin-like serine proteases"/>
    <property type="match status" value="1"/>
</dbReference>
<feature type="transmembrane region" description="Helical" evidence="1">
    <location>
        <begin position="7"/>
        <end position="25"/>
    </location>
</feature>
<gene>
    <name evidence="3" type="ORF">WH96_10810</name>
</gene>
<dbReference type="Pfam" id="PF00089">
    <property type="entry name" value="Trypsin"/>
    <property type="match status" value="1"/>
</dbReference>
<dbReference type="STRING" id="1489064.WH96_10810"/>
<evidence type="ECO:0000313" key="3">
    <source>
        <dbReference type="EMBL" id="KLN60928.1"/>
    </source>
</evidence>
<dbReference type="InterPro" id="IPR009003">
    <property type="entry name" value="Peptidase_S1_PA"/>
</dbReference>
<keyword evidence="4" id="KW-1185">Reference proteome</keyword>